<name>A0A1I4F4Y1_9HYPH</name>
<dbReference type="Pfam" id="PF03466">
    <property type="entry name" value="LysR_substrate"/>
    <property type="match status" value="1"/>
</dbReference>
<dbReference type="Pfam" id="PF00126">
    <property type="entry name" value="HTH_1"/>
    <property type="match status" value="1"/>
</dbReference>
<dbReference type="EMBL" id="FOSK01000017">
    <property type="protein sequence ID" value="SFL11451.1"/>
    <property type="molecule type" value="Genomic_DNA"/>
</dbReference>
<keyword evidence="7" id="KW-1185">Reference proteome</keyword>
<evidence type="ECO:0000256" key="3">
    <source>
        <dbReference type="ARBA" id="ARBA00023125"/>
    </source>
</evidence>
<comment type="similarity">
    <text evidence="1">Belongs to the LysR transcriptional regulatory family.</text>
</comment>
<evidence type="ECO:0000259" key="5">
    <source>
        <dbReference type="PROSITE" id="PS50931"/>
    </source>
</evidence>
<protein>
    <submittedName>
        <fullName evidence="6">DNA-binding transcriptional regulator, LysR family</fullName>
    </submittedName>
</protein>
<dbReference type="Gene3D" id="3.40.190.290">
    <property type="match status" value="1"/>
</dbReference>
<keyword evidence="4" id="KW-0804">Transcription</keyword>
<feature type="domain" description="HTH lysR-type" evidence="5">
    <location>
        <begin position="1"/>
        <end position="59"/>
    </location>
</feature>
<evidence type="ECO:0000313" key="6">
    <source>
        <dbReference type="EMBL" id="SFL11451.1"/>
    </source>
</evidence>
<comment type="caution">
    <text evidence="6">The sequence shown here is derived from an EMBL/GenBank/DDBJ whole genome shotgun (WGS) entry which is preliminary data.</text>
</comment>
<proteinExistence type="inferred from homology"/>
<evidence type="ECO:0000256" key="2">
    <source>
        <dbReference type="ARBA" id="ARBA00023015"/>
    </source>
</evidence>
<reference evidence="6 7" key="1">
    <citation type="submission" date="2016-10" db="EMBL/GenBank/DDBJ databases">
        <authorList>
            <person name="Varghese N."/>
            <person name="Submissions S."/>
        </authorList>
    </citation>
    <scope>NUCLEOTIDE SEQUENCE [LARGE SCALE GENOMIC DNA]</scope>
    <source>
        <strain evidence="6 7">DSM 16392</strain>
    </source>
</reference>
<keyword evidence="2" id="KW-0805">Transcription regulation</keyword>
<organism evidence="6 7">
    <name type="scientific">Pseudovibrio ascidiaceicola</name>
    <dbReference type="NCBI Taxonomy" id="285279"/>
    <lineage>
        <taxon>Bacteria</taxon>
        <taxon>Pseudomonadati</taxon>
        <taxon>Pseudomonadota</taxon>
        <taxon>Alphaproteobacteria</taxon>
        <taxon>Hyphomicrobiales</taxon>
        <taxon>Stappiaceae</taxon>
        <taxon>Pseudovibrio</taxon>
    </lineage>
</organism>
<dbReference type="RefSeq" id="WP_093523511.1">
    <property type="nucleotide sequence ID" value="NZ_FOSK01000017.1"/>
</dbReference>
<dbReference type="Gene3D" id="1.10.10.10">
    <property type="entry name" value="Winged helix-like DNA-binding domain superfamily/Winged helix DNA-binding domain"/>
    <property type="match status" value="1"/>
</dbReference>
<dbReference type="GO" id="GO:0003677">
    <property type="term" value="F:DNA binding"/>
    <property type="evidence" value="ECO:0007669"/>
    <property type="project" value="UniProtKB-KW"/>
</dbReference>
<gene>
    <name evidence="6" type="ORF">SAMN04488518_1173</name>
</gene>
<dbReference type="InterPro" id="IPR036388">
    <property type="entry name" value="WH-like_DNA-bd_sf"/>
</dbReference>
<dbReference type="InterPro" id="IPR005119">
    <property type="entry name" value="LysR_subst-bd"/>
</dbReference>
<evidence type="ECO:0000256" key="1">
    <source>
        <dbReference type="ARBA" id="ARBA00009437"/>
    </source>
</evidence>
<keyword evidence="3 6" id="KW-0238">DNA-binding</keyword>
<accession>A0A1I4F4Y1</accession>
<dbReference type="InterPro" id="IPR000847">
    <property type="entry name" value="LysR_HTH_N"/>
</dbReference>
<dbReference type="InterPro" id="IPR036390">
    <property type="entry name" value="WH_DNA-bd_sf"/>
</dbReference>
<sequence>MTNLDHLNVISTICEVGSFQLASEKLNKARSAVSYSVKQVEEFYQLQIFDRSKYRPELTPEGKILLVQIRRLLEQAKAFEDSVKDLKGENEPEIRLAVSSIFPITWITDLLQSLRTKFPQTTIHLDVEVASGERMLLSEAVDMAIFAAPTRNASLDYKSITNMDVPLVISGSLLGDNAPHSLTRASLAQHPQIVVKSSDAQSPDTGLLADATKWFVTDLQAKKDLITSGLGWGRLPRHMIAQELSKGVLKTLPTLGEISLSICLARRGNHHLGPVASHIWNYFDEEQSFLADIS</sequence>
<dbReference type="PANTHER" id="PTHR30126:SF91">
    <property type="entry name" value="LYSR FAMILY TRANSCRIPTIONAL REGULATOR"/>
    <property type="match status" value="1"/>
</dbReference>
<dbReference type="Proteomes" id="UP000199598">
    <property type="component" value="Unassembled WGS sequence"/>
</dbReference>
<dbReference type="PANTHER" id="PTHR30126">
    <property type="entry name" value="HTH-TYPE TRANSCRIPTIONAL REGULATOR"/>
    <property type="match status" value="1"/>
</dbReference>
<dbReference type="PROSITE" id="PS50931">
    <property type="entry name" value="HTH_LYSR"/>
    <property type="match status" value="1"/>
</dbReference>
<evidence type="ECO:0000256" key="4">
    <source>
        <dbReference type="ARBA" id="ARBA00023163"/>
    </source>
</evidence>
<evidence type="ECO:0000313" key="7">
    <source>
        <dbReference type="Proteomes" id="UP000199598"/>
    </source>
</evidence>
<dbReference type="SUPFAM" id="SSF46785">
    <property type="entry name" value="Winged helix' DNA-binding domain"/>
    <property type="match status" value="1"/>
</dbReference>
<dbReference type="SUPFAM" id="SSF53850">
    <property type="entry name" value="Periplasmic binding protein-like II"/>
    <property type="match status" value="1"/>
</dbReference>